<evidence type="ECO:0000259" key="3">
    <source>
        <dbReference type="PROSITE" id="PS50887"/>
    </source>
</evidence>
<keyword evidence="2" id="KW-1133">Transmembrane helix</keyword>
<dbReference type="RefSeq" id="WP_168877461.1">
    <property type="nucleotide sequence ID" value="NZ_JABAIM010000002.1"/>
</dbReference>
<dbReference type="InterPro" id="IPR000160">
    <property type="entry name" value="GGDEF_dom"/>
</dbReference>
<accession>A0A847S7T3</accession>
<dbReference type="Pfam" id="PF00990">
    <property type="entry name" value="GGDEF"/>
    <property type="match status" value="1"/>
</dbReference>
<evidence type="ECO:0000256" key="2">
    <source>
        <dbReference type="SAM" id="Phobius"/>
    </source>
</evidence>
<dbReference type="AlphaFoldDB" id="A0A847S7T3"/>
<evidence type="ECO:0000313" key="5">
    <source>
        <dbReference type="Proteomes" id="UP000587991"/>
    </source>
</evidence>
<feature type="coiled-coil region" evidence="1">
    <location>
        <begin position="400"/>
        <end position="440"/>
    </location>
</feature>
<dbReference type="Gene3D" id="2.60.40.2380">
    <property type="match status" value="1"/>
</dbReference>
<dbReference type="PROSITE" id="PS50887">
    <property type="entry name" value="GGDEF"/>
    <property type="match status" value="1"/>
</dbReference>
<feature type="transmembrane region" description="Helical" evidence="2">
    <location>
        <begin position="260"/>
        <end position="279"/>
    </location>
</feature>
<name>A0A847S7T3_9NEIS</name>
<reference evidence="4 5" key="1">
    <citation type="submission" date="2020-04" db="EMBL/GenBank/DDBJ databases">
        <title>Draft genome of Leeia sp. IMCC25680.</title>
        <authorList>
            <person name="Song J."/>
            <person name="Cho J.-C."/>
        </authorList>
    </citation>
    <scope>NUCLEOTIDE SEQUENCE [LARGE SCALE GENOMIC DNA]</scope>
    <source>
        <strain evidence="4 5">IMCC25680</strain>
    </source>
</reference>
<dbReference type="InterPro" id="IPR029787">
    <property type="entry name" value="Nucleotide_cyclase"/>
</dbReference>
<dbReference type="CDD" id="cd01949">
    <property type="entry name" value="GGDEF"/>
    <property type="match status" value="1"/>
</dbReference>
<protein>
    <submittedName>
        <fullName evidence="4">GGDEF domain-containing protein</fullName>
    </submittedName>
</protein>
<feature type="domain" description="GGDEF" evidence="3">
    <location>
        <begin position="474"/>
        <end position="607"/>
    </location>
</feature>
<dbReference type="SMART" id="SM00267">
    <property type="entry name" value="GGDEF"/>
    <property type="match status" value="1"/>
</dbReference>
<dbReference type="Pfam" id="PF07695">
    <property type="entry name" value="7TMR-DISM_7TM"/>
    <property type="match status" value="1"/>
</dbReference>
<dbReference type="InterPro" id="IPR043128">
    <property type="entry name" value="Rev_trsase/Diguanyl_cyclase"/>
</dbReference>
<dbReference type="Gene3D" id="3.30.70.270">
    <property type="match status" value="1"/>
</dbReference>
<evidence type="ECO:0000313" key="4">
    <source>
        <dbReference type="EMBL" id="NLR75823.1"/>
    </source>
</evidence>
<dbReference type="Pfam" id="PF07696">
    <property type="entry name" value="7TMR-DISMED2"/>
    <property type="match status" value="1"/>
</dbReference>
<sequence>MAPLLLQESRQGQSLQGHVWHLLDADGQLTMQQVLTPAVAARFQRLPDSARFGVDPRVHWYRFSLQSAGPADQAWWLQIANPWLDDIRLYMPDGQGQWRELRSGDHVPPRLQALSFRHFTLPLQVTGSQPTTYYLRVQTVGTHNVPLSVWQPERLATAMQLDSGLQAFYYGVMLVLVLYNLFLLLSFREWLFAEYALTALFGGFSILAVSGQGVQLIWGESAWAADRMVLLIPALWSLFGVRYMQRVLDLVEYAPRLNRAAWAVQAYAFSAVILTPWIYHPLAIFLTNSTTLLAVLISLFASLRMALRRYLPAWFMVVGYALLLTGALGVVVANLGVGGSNIWAHHAMQLGTMLEGLLLAFALALRNRMNQQEGERAIQQVFLAQASELKSLQSSETVLEARVQSKTRELDKTLRKLERESQERSRLEALLRENEALVKQIAYYDVLTGLPNRLLLADRLERLLAGLLQRPEALGLQLLLLDVDGFRQVNGLHGQPCGDAILQQLAQRLQTLERKDLLLARLGGDEFAVVVPELLEPDEGEKLGRTLLRTLAVPYEVQEGSIRLTVTIGMASAPQNGHTMVDLLQHAELALHQAKQWGGNHLGTLPHTMQDAPVL</sequence>
<dbReference type="InterPro" id="IPR011622">
    <property type="entry name" value="7TMR_DISM_rcpt_extracell_dom2"/>
</dbReference>
<dbReference type="InterPro" id="IPR011623">
    <property type="entry name" value="7TMR_DISM_rcpt_extracell_dom1"/>
</dbReference>
<dbReference type="PANTHER" id="PTHR46663:SF2">
    <property type="entry name" value="GGDEF DOMAIN-CONTAINING PROTEIN"/>
    <property type="match status" value="1"/>
</dbReference>
<dbReference type="SUPFAM" id="SSF55073">
    <property type="entry name" value="Nucleotide cyclase"/>
    <property type="match status" value="1"/>
</dbReference>
<proteinExistence type="predicted"/>
<keyword evidence="2" id="KW-0812">Transmembrane</keyword>
<dbReference type="InterPro" id="IPR052163">
    <property type="entry name" value="DGC-Regulatory_Protein"/>
</dbReference>
<keyword evidence="1" id="KW-0175">Coiled coil</keyword>
<feature type="transmembrane region" description="Helical" evidence="2">
    <location>
        <begin position="222"/>
        <end position="239"/>
    </location>
</feature>
<keyword evidence="5" id="KW-1185">Reference proteome</keyword>
<dbReference type="PANTHER" id="PTHR46663">
    <property type="entry name" value="DIGUANYLATE CYCLASE DGCT-RELATED"/>
    <property type="match status" value="1"/>
</dbReference>
<evidence type="ECO:0000256" key="1">
    <source>
        <dbReference type="SAM" id="Coils"/>
    </source>
</evidence>
<feature type="transmembrane region" description="Helical" evidence="2">
    <location>
        <begin position="314"/>
        <end position="337"/>
    </location>
</feature>
<comment type="caution">
    <text evidence="4">The sequence shown here is derived from an EMBL/GenBank/DDBJ whole genome shotgun (WGS) entry which is preliminary data.</text>
</comment>
<dbReference type="EMBL" id="JABAIM010000002">
    <property type="protein sequence ID" value="NLR75823.1"/>
    <property type="molecule type" value="Genomic_DNA"/>
</dbReference>
<feature type="transmembrane region" description="Helical" evidence="2">
    <location>
        <begin position="192"/>
        <end position="210"/>
    </location>
</feature>
<organism evidence="4 5">
    <name type="scientific">Leeia aquatica</name>
    <dbReference type="NCBI Taxonomy" id="2725557"/>
    <lineage>
        <taxon>Bacteria</taxon>
        <taxon>Pseudomonadati</taxon>
        <taxon>Pseudomonadota</taxon>
        <taxon>Betaproteobacteria</taxon>
        <taxon>Neisseriales</taxon>
        <taxon>Leeiaceae</taxon>
        <taxon>Leeia</taxon>
    </lineage>
</organism>
<dbReference type="NCBIfam" id="TIGR00254">
    <property type="entry name" value="GGDEF"/>
    <property type="match status" value="1"/>
</dbReference>
<keyword evidence="2" id="KW-0472">Membrane</keyword>
<feature type="transmembrane region" description="Helical" evidence="2">
    <location>
        <begin position="343"/>
        <end position="365"/>
    </location>
</feature>
<feature type="transmembrane region" description="Helical" evidence="2">
    <location>
        <begin position="285"/>
        <end position="307"/>
    </location>
</feature>
<gene>
    <name evidence="4" type="ORF">HF682_11685</name>
</gene>
<dbReference type="Proteomes" id="UP000587991">
    <property type="component" value="Unassembled WGS sequence"/>
</dbReference>
<feature type="transmembrane region" description="Helical" evidence="2">
    <location>
        <begin position="167"/>
        <end position="185"/>
    </location>
</feature>